<proteinExistence type="predicted"/>
<protein>
    <submittedName>
        <fullName evidence="2">Uncharacterized protein</fullName>
    </submittedName>
</protein>
<dbReference type="OrthoDB" id="3785441at2"/>
<dbReference type="EMBL" id="CP034687">
    <property type="protein sequence ID" value="AZS83673.1"/>
    <property type="molecule type" value="Genomic_DNA"/>
</dbReference>
<reference evidence="3 5" key="1">
    <citation type="submission" date="2018-04" db="EMBL/GenBank/DDBJ databases">
        <title>Complete genome sequences of Streptomyces griseoviridis K61 and characterization of antagonistic properties of biological control agents.</title>
        <authorList>
            <person name="Mariita R.M."/>
            <person name="Sello J.K."/>
        </authorList>
    </citation>
    <scope>NUCLEOTIDE SEQUENCE [LARGE SCALE GENOMIC DNA]</scope>
    <source>
        <strain evidence="3 5">K61</strain>
    </source>
</reference>
<name>A0A3Q9KTF3_STRGD</name>
<keyword evidence="5" id="KW-1185">Reference proteome</keyword>
<dbReference type="Proteomes" id="UP000271291">
    <property type="component" value="Chromosome"/>
</dbReference>
<dbReference type="EMBL" id="CP029078">
    <property type="protein sequence ID" value="QCN89470.1"/>
    <property type="molecule type" value="Genomic_DNA"/>
</dbReference>
<dbReference type="RefSeq" id="WP_127176584.1">
    <property type="nucleotide sequence ID" value="NZ_CP029078.1"/>
</dbReference>
<evidence type="ECO:0000313" key="2">
    <source>
        <dbReference type="EMBL" id="AZS83673.1"/>
    </source>
</evidence>
<dbReference type="KEGG" id="sgd:ELQ87_04710"/>
<dbReference type="AlphaFoldDB" id="A0A3Q9KTF3"/>
<evidence type="ECO:0000313" key="3">
    <source>
        <dbReference type="EMBL" id="QCN89470.1"/>
    </source>
</evidence>
<organism evidence="2 4">
    <name type="scientific">Streptomyces griseoviridis</name>
    <dbReference type="NCBI Taxonomy" id="45398"/>
    <lineage>
        <taxon>Bacteria</taxon>
        <taxon>Bacillati</taxon>
        <taxon>Actinomycetota</taxon>
        <taxon>Actinomycetes</taxon>
        <taxon>Kitasatosporales</taxon>
        <taxon>Streptomycetaceae</taxon>
        <taxon>Streptomyces</taxon>
    </lineage>
</organism>
<evidence type="ECO:0000313" key="4">
    <source>
        <dbReference type="Proteomes" id="UP000271291"/>
    </source>
</evidence>
<dbReference type="InterPro" id="IPR046036">
    <property type="entry name" value="DUF5994"/>
</dbReference>
<dbReference type="Proteomes" id="UP000501753">
    <property type="component" value="Chromosome"/>
</dbReference>
<sequence length="180" mass="20130">MTIGDSELYSPARRTAGPTRDGDELRLTVTPAGATSRLDGAWWPRSRDFERELPPLVRDLDHRWGRVTHATVNRRLWPSIPPHVTVGSHSVRLGWFDAEEDPHVIYLFSYGPGHRELLVVPPETDPRHAAAMMATASLPGDLHTASALVDPTSTDRWGSARWNHIGPRDWNAEQRTVHGA</sequence>
<reference evidence="2 4" key="2">
    <citation type="submission" date="2018-12" db="EMBL/GenBank/DDBJ databases">
        <title>Streptomyces griseoviridis F1-27 complete genome.</title>
        <authorList>
            <person name="Mariita R.M."/>
            <person name="Sello J.K."/>
        </authorList>
    </citation>
    <scope>NUCLEOTIDE SEQUENCE [LARGE SCALE GENOMIC DNA]</scope>
    <source>
        <strain evidence="2 4">F1-27</strain>
    </source>
</reference>
<gene>
    <name evidence="3" type="ORF">DDJ31_34645</name>
    <name evidence="2" type="ORF">ELQ87_04710</name>
</gene>
<feature type="region of interest" description="Disordered" evidence="1">
    <location>
        <begin position="1"/>
        <end position="25"/>
    </location>
</feature>
<evidence type="ECO:0000256" key="1">
    <source>
        <dbReference type="SAM" id="MobiDB-lite"/>
    </source>
</evidence>
<accession>A0A3Q9KTF3</accession>
<dbReference type="Pfam" id="PF19457">
    <property type="entry name" value="DUF5994"/>
    <property type="match status" value="1"/>
</dbReference>
<evidence type="ECO:0000313" key="5">
    <source>
        <dbReference type="Proteomes" id="UP000501753"/>
    </source>
</evidence>